<protein>
    <submittedName>
        <fullName evidence="1">Uncharacterized protein</fullName>
    </submittedName>
</protein>
<proteinExistence type="predicted"/>
<dbReference type="AlphaFoldDB" id="F8CB27"/>
<dbReference type="KEGG" id="mfu:LILAB_32635"/>
<evidence type="ECO:0000313" key="2">
    <source>
        <dbReference type="Proteomes" id="UP000000488"/>
    </source>
</evidence>
<dbReference type="EMBL" id="CP002830">
    <property type="protein sequence ID" value="AEI68408.1"/>
    <property type="molecule type" value="Genomic_DNA"/>
</dbReference>
<accession>F8CB27</accession>
<dbReference type="Proteomes" id="UP000000488">
    <property type="component" value="Chromosome"/>
</dbReference>
<dbReference type="HOGENOM" id="CLU_939492_0_0_7"/>
<evidence type="ECO:0000313" key="1">
    <source>
        <dbReference type="EMBL" id="AEI68408.1"/>
    </source>
</evidence>
<dbReference type="eggNOG" id="ENOG50316UH">
    <property type="taxonomic scope" value="Bacteria"/>
</dbReference>
<reference evidence="1 2" key="1">
    <citation type="journal article" date="2011" name="J. Bacteriol.">
        <title>Genome sequence of the halotolerant marine bacterium Myxococcus fulvus HW-1.</title>
        <authorList>
            <person name="Li Z.F."/>
            <person name="Li X."/>
            <person name="Liu H."/>
            <person name="Liu X."/>
            <person name="Han K."/>
            <person name="Wu Z.H."/>
            <person name="Hu W."/>
            <person name="Li F.F."/>
            <person name="Li Y.Z."/>
        </authorList>
    </citation>
    <scope>NUCLEOTIDE SEQUENCE [LARGE SCALE GENOMIC DNA]</scope>
    <source>
        <strain evidence="2">ATCC BAA-855 / HW-1</strain>
    </source>
</reference>
<gene>
    <name evidence="1" type="ordered locus">LILAB_32635</name>
</gene>
<sequence length="296" mass="30487">MTDEAVLRIHGVIGHGKTPHHPALPAGRAGLAFTWLPARGDQSATVALFGTGTVGMPHAVVYGGYLDGAILVVAIHLATGQVYASAPVDSDVVPLSARRLDPDAAVASASPLAQKMSMTTHFNADLAVLLGLPAEGGDYGVFLWLDDLTTPVQRVHVPENAARRAPAASRPAAVELTVGGAAHAPARGEEAIALEWAPGKARLVGSLAASALDREPDSAREPPPLTVLALCQRSRALGWHSTPVAERMRKAGGHSFEVDPGALVQCAVPPERRFALAVLGGLGPAVAVIPPGEPAR</sequence>
<organism evidence="1 2">
    <name type="scientific">Myxococcus fulvus (strain ATCC BAA-855 / HW-1)</name>
    <dbReference type="NCBI Taxonomy" id="483219"/>
    <lineage>
        <taxon>Bacteria</taxon>
        <taxon>Pseudomonadati</taxon>
        <taxon>Myxococcota</taxon>
        <taxon>Myxococcia</taxon>
        <taxon>Myxococcales</taxon>
        <taxon>Cystobacterineae</taxon>
        <taxon>Myxococcaceae</taxon>
        <taxon>Myxococcus</taxon>
    </lineage>
</organism>
<name>F8CB27_MYXFH</name>
<dbReference type="STRING" id="483219.LILAB_32635"/>